<dbReference type="InterPro" id="IPR022796">
    <property type="entry name" value="Chloroa_b-bind"/>
</dbReference>
<evidence type="ECO:0000256" key="6">
    <source>
        <dbReference type="ARBA" id="ARBA00022692"/>
    </source>
</evidence>
<reference evidence="14" key="1">
    <citation type="submission" date="2023-08" db="EMBL/GenBank/DDBJ databases">
        <title>A de novo genome assembly of Solanum verrucosum Schlechtendal, a Mexican diploid species geographically isolated from the other diploid A-genome species in potato relatives.</title>
        <authorList>
            <person name="Hosaka K."/>
        </authorList>
    </citation>
    <scope>NUCLEOTIDE SEQUENCE</scope>
    <source>
        <tissue evidence="14">Young leaves</tissue>
    </source>
</reference>
<feature type="binding site" description="axial binding residue" evidence="12">
    <location>
        <position position="38"/>
    </location>
    <ligand>
        <name>chlorophyll b</name>
        <dbReference type="ChEBI" id="CHEBI:61721"/>
        <label>1</label>
    </ligand>
    <ligandPart>
        <name>Mg</name>
        <dbReference type="ChEBI" id="CHEBI:25107"/>
    </ligandPart>
</feature>
<evidence type="ECO:0000256" key="2">
    <source>
        <dbReference type="ARBA" id="ARBA00022494"/>
    </source>
</evidence>
<evidence type="ECO:0000256" key="3">
    <source>
        <dbReference type="ARBA" id="ARBA00022528"/>
    </source>
</evidence>
<dbReference type="AlphaFoldDB" id="A0AAF0URB7"/>
<dbReference type="GO" id="GO:0009535">
    <property type="term" value="C:chloroplast thylakoid membrane"/>
    <property type="evidence" value="ECO:0007669"/>
    <property type="project" value="UniProtKB-SubCell"/>
</dbReference>
<gene>
    <name evidence="14" type="ORF">MTR67_043959</name>
</gene>
<dbReference type="GO" id="GO:0009522">
    <property type="term" value="C:photosystem I"/>
    <property type="evidence" value="ECO:0007669"/>
    <property type="project" value="UniProtKB-KW"/>
</dbReference>
<evidence type="ECO:0000256" key="10">
    <source>
        <dbReference type="ARBA" id="ARBA00023136"/>
    </source>
</evidence>
<dbReference type="Gene3D" id="1.10.3460.10">
    <property type="entry name" value="Chlorophyll a/b binding protein domain"/>
    <property type="match status" value="1"/>
</dbReference>
<keyword evidence="13" id="KW-0603">Photosystem I</keyword>
<keyword evidence="6" id="KW-0812">Transmembrane</keyword>
<keyword evidence="2 12" id="KW-0148">Chlorophyll</keyword>
<feature type="binding site" description="axial binding residue" evidence="12">
    <location>
        <position position="22"/>
    </location>
    <ligand>
        <name>chlorophyll b</name>
        <dbReference type="ChEBI" id="CHEBI:61721"/>
        <label>1</label>
    </ligand>
    <ligandPart>
        <name>Mg</name>
        <dbReference type="ChEBI" id="CHEBI:25107"/>
    </ligandPart>
</feature>
<comment type="subcellular location">
    <subcellularLocation>
        <location evidence="1">Plastid</location>
        <location evidence="1">Chloroplast thylakoid membrane</location>
        <topology evidence="1">Multi-pass membrane protein</topology>
    </subcellularLocation>
</comment>
<keyword evidence="5 13" id="KW-0934">Plastid</keyword>
<keyword evidence="4 13" id="KW-0602">Photosynthesis</keyword>
<keyword evidence="15" id="KW-1185">Reference proteome</keyword>
<dbReference type="Proteomes" id="UP001234989">
    <property type="component" value="Chromosome 10"/>
</dbReference>
<name>A0AAF0URB7_SOLVR</name>
<organism evidence="14 15">
    <name type="scientific">Solanum verrucosum</name>
    <dbReference type="NCBI Taxonomy" id="315347"/>
    <lineage>
        <taxon>Eukaryota</taxon>
        <taxon>Viridiplantae</taxon>
        <taxon>Streptophyta</taxon>
        <taxon>Embryophyta</taxon>
        <taxon>Tracheophyta</taxon>
        <taxon>Spermatophyta</taxon>
        <taxon>Magnoliopsida</taxon>
        <taxon>eudicotyledons</taxon>
        <taxon>Gunneridae</taxon>
        <taxon>Pentapetalae</taxon>
        <taxon>asterids</taxon>
        <taxon>lamiids</taxon>
        <taxon>Solanales</taxon>
        <taxon>Solanaceae</taxon>
        <taxon>Solanoideae</taxon>
        <taxon>Solaneae</taxon>
        <taxon>Solanum</taxon>
    </lineage>
</organism>
<dbReference type="GO" id="GO:0009523">
    <property type="term" value="C:photosystem II"/>
    <property type="evidence" value="ECO:0007669"/>
    <property type="project" value="UniProtKB-KW"/>
</dbReference>
<evidence type="ECO:0000313" key="15">
    <source>
        <dbReference type="Proteomes" id="UP001234989"/>
    </source>
</evidence>
<evidence type="ECO:0000256" key="11">
    <source>
        <dbReference type="ARBA" id="ARBA00023276"/>
    </source>
</evidence>
<evidence type="ECO:0000256" key="13">
    <source>
        <dbReference type="RuleBase" id="RU363080"/>
    </source>
</evidence>
<keyword evidence="8 13" id="KW-0157">Chromophore</keyword>
<dbReference type="GO" id="GO:0009765">
    <property type="term" value="P:photosynthesis, light harvesting"/>
    <property type="evidence" value="ECO:0007669"/>
    <property type="project" value="InterPro"/>
</dbReference>
<evidence type="ECO:0000256" key="7">
    <source>
        <dbReference type="ARBA" id="ARBA00022989"/>
    </source>
</evidence>
<sequence>MSLLGCTLGHDMGNPKLVHAQSILVVLGFRVMLMGLVEGFRINGLLGVGEGNDSYLGSQYFDPLGLGDDPTTFAELKVQ</sequence>
<dbReference type="SUPFAM" id="SSF103511">
    <property type="entry name" value="Chlorophyll a-b binding protein"/>
    <property type="match status" value="1"/>
</dbReference>
<comment type="function">
    <text evidence="13">The light-harvesting complex (LHC) functions as a light receptor, it captures and delivers excitation energy to photosystems with which it is closely associated.</text>
</comment>
<dbReference type="GO" id="GO:0016168">
    <property type="term" value="F:chlorophyll binding"/>
    <property type="evidence" value="ECO:0007669"/>
    <property type="project" value="UniProtKB-KW"/>
</dbReference>
<keyword evidence="7" id="KW-1133">Transmembrane helix</keyword>
<keyword evidence="3 13" id="KW-0150">Chloroplast</keyword>
<evidence type="ECO:0000256" key="4">
    <source>
        <dbReference type="ARBA" id="ARBA00022531"/>
    </source>
</evidence>
<comment type="similarity">
    <text evidence="13">Belongs to the light-harvesting chlorophyll a/b-binding (LHC) protein family.</text>
</comment>
<keyword evidence="9 13" id="KW-0793">Thylakoid</keyword>
<keyword evidence="10" id="KW-0472">Membrane</keyword>
<evidence type="ECO:0000256" key="5">
    <source>
        <dbReference type="ARBA" id="ARBA00022640"/>
    </source>
</evidence>
<dbReference type="InterPro" id="IPR001344">
    <property type="entry name" value="Chloro_AB-bd_pln"/>
</dbReference>
<dbReference type="EMBL" id="CP133621">
    <property type="protein sequence ID" value="WMV50574.1"/>
    <property type="molecule type" value="Genomic_DNA"/>
</dbReference>
<proteinExistence type="inferred from homology"/>
<evidence type="ECO:0000313" key="14">
    <source>
        <dbReference type="EMBL" id="WMV50574.1"/>
    </source>
</evidence>
<dbReference type="PANTHER" id="PTHR21649">
    <property type="entry name" value="CHLOROPHYLL A/B BINDING PROTEIN"/>
    <property type="match status" value="1"/>
</dbReference>
<evidence type="ECO:0000256" key="8">
    <source>
        <dbReference type="ARBA" id="ARBA00022991"/>
    </source>
</evidence>
<dbReference type="Pfam" id="PF00504">
    <property type="entry name" value="Chloroa_b-bind"/>
    <property type="match status" value="1"/>
</dbReference>
<evidence type="ECO:0000256" key="1">
    <source>
        <dbReference type="ARBA" id="ARBA00004454"/>
    </source>
</evidence>
<evidence type="ECO:0000256" key="12">
    <source>
        <dbReference type="PIRSR" id="PIRSR601344-1"/>
    </source>
</evidence>
<accession>A0AAF0URB7</accession>
<feature type="binding site" description="axial binding residue" evidence="12">
    <location>
        <position position="18"/>
    </location>
    <ligand>
        <name>chlorophyll b</name>
        <dbReference type="ChEBI" id="CHEBI:61721"/>
        <label>1</label>
    </ligand>
    <ligandPart>
        <name>Mg</name>
        <dbReference type="ChEBI" id="CHEBI:25107"/>
    </ligandPart>
</feature>
<evidence type="ECO:0000256" key="9">
    <source>
        <dbReference type="ARBA" id="ARBA00023078"/>
    </source>
</evidence>
<keyword evidence="11 13" id="KW-0604">Photosystem II</keyword>
<protein>
    <recommendedName>
        <fullName evidence="13">Chlorophyll a-b binding protein, chloroplastic</fullName>
    </recommendedName>
</protein>